<feature type="compositionally biased region" description="Polar residues" evidence="1">
    <location>
        <begin position="43"/>
        <end position="54"/>
    </location>
</feature>
<sequence length="61" mass="6927">MDSVVLMLNSYSITTQPPKQPAFFFRSRSEMLPKGMDSDQSKSKSMPLSINEVSITEMEPR</sequence>
<evidence type="ECO:0000313" key="2">
    <source>
        <dbReference type="EnsemblPlants" id="PGSC0003DMT400013014"/>
    </source>
</evidence>
<name>M1A260_SOLTU</name>
<dbReference type="Proteomes" id="UP000011115">
    <property type="component" value="Unassembled WGS sequence"/>
</dbReference>
<reference evidence="2" key="2">
    <citation type="submission" date="2015-06" db="UniProtKB">
        <authorList>
            <consortium name="EnsemblPlants"/>
        </authorList>
    </citation>
    <scope>IDENTIFICATION</scope>
    <source>
        <strain evidence="2">DM1-3 516 R44</strain>
    </source>
</reference>
<dbReference type="InParanoid" id="M1A260"/>
<dbReference type="Gramene" id="PGSC0003DMT400013014">
    <property type="protein sequence ID" value="PGSC0003DMT400013014"/>
    <property type="gene ID" value="PGSC0003DMG400005072"/>
</dbReference>
<reference evidence="3" key="1">
    <citation type="journal article" date="2011" name="Nature">
        <title>Genome sequence and analysis of the tuber crop potato.</title>
        <authorList>
            <consortium name="The Potato Genome Sequencing Consortium"/>
        </authorList>
    </citation>
    <scope>NUCLEOTIDE SEQUENCE [LARGE SCALE GENOMIC DNA]</scope>
    <source>
        <strain evidence="3">cv. DM1-3 516 R44</strain>
    </source>
</reference>
<dbReference type="OMA" id="PALFMRS"/>
<feature type="region of interest" description="Disordered" evidence="1">
    <location>
        <begin position="33"/>
        <end position="61"/>
    </location>
</feature>
<dbReference type="HOGENOM" id="CLU_2927174_0_0_1"/>
<evidence type="ECO:0000313" key="3">
    <source>
        <dbReference type="Proteomes" id="UP000011115"/>
    </source>
</evidence>
<dbReference type="AlphaFoldDB" id="M1A260"/>
<keyword evidence="3" id="KW-1185">Reference proteome</keyword>
<protein>
    <submittedName>
        <fullName evidence="2">ATP binding protein</fullName>
    </submittedName>
</protein>
<accession>M1A260</accession>
<dbReference type="PaxDb" id="4113-PGSC0003DMT400013014"/>
<organism evidence="2 3">
    <name type="scientific">Solanum tuberosum</name>
    <name type="common">Potato</name>
    <dbReference type="NCBI Taxonomy" id="4113"/>
    <lineage>
        <taxon>Eukaryota</taxon>
        <taxon>Viridiplantae</taxon>
        <taxon>Streptophyta</taxon>
        <taxon>Embryophyta</taxon>
        <taxon>Tracheophyta</taxon>
        <taxon>Spermatophyta</taxon>
        <taxon>Magnoliopsida</taxon>
        <taxon>eudicotyledons</taxon>
        <taxon>Gunneridae</taxon>
        <taxon>Pentapetalae</taxon>
        <taxon>asterids</taxon>
        <taxon>lamiids</taxon>
        <taxon>Solanales</taxon>
        <taxon>Solanaceae</taxon>
        <taxon>Solanoideae</taxon>
        <taxon>Solaneae</taxon>
        <taxon>Solanum</taxon>
    </lineage>
</organism>
<evidence type="ECO:0000256" key="1">
    <source>
        <dbReference type="SAM" id="MobiDB-lite"/>
    </source>
</evidence>
<feature type="compositionally biased region" description="Basic and acidic residues" evidence="1">
    <location>
        <begin position="33"/>
        <end position="42"/>
    </location>
</feature>
<dbReference type="EnsemblPlants" id="PGSC0003DMT400013014">
    <property type="protein sequence ID" value="PGSC0003DMT400013014"/>
    <property type="gene ID" value="PGSC0003DMG400005072"/>
</dbReference>
<proteinExistence type="predicted"/>